<dbReference type="RefSeq" id="WP_272096744.1">
    <property type="nucleotide sequence ID" value="NZ_JAQNDK010000002.1"/>
</dbReference>
<dbReference type="PROSITE" id="PS51318">
    <property type="entry name" value="TAT"/>
    <property type="match status" value="1"/>
</dbReference>
<protein>
    <recommendedName>
        <fullName evidence="4">GerMN domain-containing protein</fullName>
    </recommendedName>
</protein>
<comment type="caution">
    <text evidence="2">The sequence shown here is derived from an EMBL/GenBank/DDBJ whole genome shotgun (WGS) entry which is preliminary data.</text>
</comment>
<dbReference type="Proteomes" id="UP001217485">
    <property type="component" value="Unassembled WGS sequence"/>
</dbReference>
<proteinExistence type="predicted"/>
<organism evidence="2 3">
    <name type="scientific">Sorangium atrum</name>
    <dbReference type="NCBI Taxonomy" id="2995308"/>
    <lineage>
        <taxon>Bacteria</taxon>
        <taxon>Pseudomonadati</taxon>
        <taxon>Myxococcota</taxon>
        <taxon>Polyangia</taxon>
        <taxon>Polyangiales</taxon>
        <taxon>Polyangiaceae</taxon>
        <taxon>Sorangium</taxon>
    </lineage>
</organism>
<dbReference type="EMBL" id="JAQNDK010000002">
    <property type="protein sequence ID" value="MDC0679746.1"/>
    <property type="molecule type" value="Genomic_DNA"/>
</dbReference>
<reference evidence="2 3" key="1">
    <citation type="submission" date="2023-01" db="EMBL/GenBank/DDBJ databases">
        <title>Minimal conservation of predation-associated metabolite biosynthetic gene clusters underscores biosynthetic potential of Myxococcota including descriptions for ten novel species: Archangium lansinium sp. nov., Myxococcus landrumus sp. nov., Nannocystis bai.</title>
        <authorList>
            <person name="Ahearne A."/>
            <person name="Stevens C."/>
            <person name="Dowd S."/>
        </authorList>
    </citation>
    <scope>NUCLEOTIDE SEQUENCE [LARGE SCALE GENOMIC DNA]</scope>
    <source>
        <strain evidence="2 3">WIWO2</strain>
    </source>
</reference>
<name>A0ABT5C3H9_9BACT</name>
<evidence type="ECO:0000256" key="1">
    <source>
        <dbReference type="SAM" id="MobiDB-lite"/>
    </source>
</evidence>
<keyword evidence="3" id="KW-1185">Reference proteome</keyword>
<dbReference type="InterPro" id="IPR006311">
    <property type="entry name" value="TAT_signal"/>
</dbReference>
<evidence type="ECO:0000313" key="3">
    <source>
        <dbReference type="Proteomes" id="UP001217485"/>
    </source>
</evidence>
<evidence type="ECO:0008006" key="4">
    <source>
        <dbReference type="Google" id="ProtNLM"/>
    </source>
</evidence>
<evidence type="ECO:0000313" key="2">
    <source>
        <dbReference type="EMBL" id="MDC0679746.1"/>
    </source>
</evidence>
<sequence>MSSVRQGLPAAMRVSPLRRSLLRLVVIGLALLVASCGSASSGTPVSAEAPPPPKPRNAAAIAQSIAGGKVSVLVYGDRTRGHPIMARLAALDLWGPVLAGTGLDPERDVERAFVTAPRADAAHEAVVVVQHSVPPDKLASGLDALLSRSQPPGTRETELGVPAVRVTIKGHTRVVATVEPDFLVVLPVARAREARRFLGTGGFPDPTGDEAAIAAAIDPARTLKGPREAPRVPPTLRSLEATVTLTKDGGATVALDGASESPELAARDAAFLNEEIERATSFRIAIVTVRVVDPIVFFAEGDRVKSNRRVTPGELDKLFGLLSAVLPR</sequence>
<feature type="region of interest" description="Disordered" evidence="1">
    <location>
        <begin position="39"/>
        <end position="58"/>
    </location>
</feature>
<accession>A0ABT5C3H9</accession>
<gene>
    <name evidence="2" type="ORF">POL72_18535</name>
</gene>